<dbReference type="PANTHER" id="PTHR14773">
    <property type="entry name" value="WD REPEAT-CONTAINING PROTEIN 76"/>
    <property type="match status" value="1"/>
</dbReference>
<feature type="region of interest" description="Disordered" evidence="9">
    <location>
        <begin position="31"/>
        <end position="124"/>
    </location>
</feature>
<keyword evidence="3 7" id="KW-0853">WD repeat</keyword>
<evidence type="ECO:0000313" key="10">
    <source>
        <dbReference type="EMBL" id="KPV76048.1"/>
    </source>
</evidence>
<evidence type="ECO:0000313" key="11">
    <source>
        <dbReference type="Proteomes" id="UP000053890"/>
    </source>
</evidence>
<dbReference type="SUPFAM" id="SSF50978">
    <property type="entry name" value="WD40 repeat-like"/>
    <property type="match status" value="1"/>
</dbReference>
<feature type="compositionally biased region" description="Acidic residues" evidence="9">
    <location>
        <begin position="239"/>
        <end position="254"/>
    </location>
</feature>
<dbReference type="RefSeq" id="XP_018272097.1">
    <property type="nucleotide sequence ID" value="XM_018416638.1"/>
</dbReference>
<dbReference type="GO" id="GO:0006974">
    <property type="term" value="P:DNA damage response"/>
    <property type="evidence" value="ECO:0007669"/>
    <property type="project" value="UniProtKB-KW"/>
</dbReference>
<keyword evidence="5 8" id="KW-0227">DNA damage</keyword>
<dbReference type="GO" id="GO:0003677">
    <property type="term" value="F:DNA binding"/>
    <property type="evidence" value="ECO:0007669"/>
    <property type="project" value="UniProtKB-UniRule"/>
</dbReference>
<reference evidence="10 11" key="1">
    <citation type="journal article" date="2015" name="Front. Microbiol.">
        <title>Genome sequence of the plant growth promoting endophytic yeast Rhodotorula graminis WP1.</title>
        <authorList>
            <person name="Firrincieli A."/>
            <person name="Otillar R."/>
            <person name="Salamov A."/>
            <person name="Schmutz J."/>
            <person name="Khan Z."/>
            <person name="Redman R.S."/>
            <person name="Fleck N.D."/>
            <person name="Lindquist E."/>
            <person name="Grigoriev I.V."/>
            <person name="Doty S.L."/>
        </authorList>
    </citation>
    <scope>NUCLEOTIDE SEQUENCE [LARGE SCALE GENOMIC DNA]</scope>
    <source>
        <strain evidence="10 11">WP1</strain>
    </source>
</reference>
<evidence type="ECO:0000256" key="8">
    <source>
        <dbReference type="RuleBase" id="RU365004"/>
    </source>
</evidence>
<dbReference type="PANTHER" id="PTHR14773:SF0">
    <property type="entry name" value="WD REPEAT-CONTAINING PROTEIN 76"/>
    <property type="match status" value="1"/>
</dbReference>
<dbReference type="OMA" id="DPNTLYW"/>
<feature type="compositionally biased region" description="Basic and acidic residues" evidence="9">
    <location>
        <begin position="85"/>
        <end position="120"/>
    </location>
</feature>
<comment type="function">
    <text evidence="8">DNA-binding protein that binds to both single- and double-stranded DNA. Binds preferentially to UV-damaged DNA. May be involved in DNA-metabolic processes.</text>
</comment>
<dbReference type="SMART" id="SM00320">
    <property type="entry name" value="WD40"/>
    <property type="match status" value="4"/>
</dbReference>
<keyword evidence="6 8" id="KW-0238">DNA-binding</keyword>
<feature type="region of interest" description="Disordered" evidence="9">
    <location>
        <begin position="233"/>
        <end position="254"/>
    </location>
</feature>
<dbReference type="AlphaFoldDB" id="A0A194S5P9"/>
<sequence>MDFAKFRAGQAQQIATLVGDAAETAAAVVPVAPKPKAPPKAASHKKKATPVKRTAAVADLDDAQPRRSSRRNPGRAAKLQEDDEALKKHQEEQERLDAAEAEERNRLKHGDRPIEAREGGVNDALGQDSLDELLDRLAAYDVKDEDAELKWNVGERPKAEPDKMRKAAAGWDLRAIVKIIPDRIYSMTVHPDPSRDLVFAGDKTGNIACWDATDAGTLRPDLDAETKTKIRDGLKKEDGDDDDDEVDEDEAEEDERQWGKWWHWRAHADQSVSFLKFRPGERKSIYSSSYDGTIRATNFETKQSEEAIDASEWNGDTLVHSFDFDAATGNELWASDDDGGLLFRDLRAPKSTTKRWEIDGYKVGCVSINPANSGLAATAHLKRYMALWDLTTLRGLPEDTDWRDVREKALVTGFESKYACSSAYFDPTGTRLATTSYDDKIRLWEVEPKTAIQDLANVETFKPKQEILHNTQVGRYVTVLRAHWSQVPTLPPHLFVGNMHRTVDLYSPAASKAVRRFDSESLTAVPAVTAAHPTREGRYFGGAASGKVSFWTEDLPEDA</sequence>
<gene>
    <name evidence="10" type="ORF">RHOBADRAFT_53046</name>
</gene>
<dbReference type="InterPro" id="IPR015943">
    <property type="entry name" value="WD40/YVTN_repeat-like_dom_sf"/>
</dbReference>
<dbReference type="InterPro" id="IPR001680">
    <property type="entry name" value="WD40_rpt"/>
</dbReference>
<evidence type="ECO:0000256" key="5">
    <source>
        <dbReference type="ARBA" id="ARBA00022763"/>
    </source>
</evidence>
<dbReference type="GO" id="GO:0005634">
    <property type="term" value="C:nucleus"/>
    <property type="evidence" value="ECO:0007669"/>
    <property type="project" value="TreeGrafter"/>
</dbReference>
<feature type="repeat" description="WD" evidence="7">
    <location>
        <begin position="425"/>
        <end position="454"/>
    </location>
</feature>
<keyword evidence="4" id="KW-0677">Repeat</keyword>
<evidence type="ECO:0000256" key="2">
    <source>
        <dbReference type="ARBA" id="ARBA00021132"/>
    </source>
</evidence>
<dbReference type="Gene3D" id="2.130.10.10">
    <property type="entry name" value="YVTN repeat-like/Quinoprotein amine dehydrogenase"/>
    <property type="match status" value="1"/>
</dbReference>
<organism evidence="10 11">
    <name type="scientific">Rhodotorula graminis (strain WP1)</name>
    <dbReference type="NCBI Taxonomy" id="578459"/>
    <lineage>
        <taxon>Eukaryota</taxon>
        <taxon>Fungi</taxon>
        <taxon>Dikarya</taxon>
        <taxon>Basidiomycota</taxon>
        <taxon>Pucciniomycotina</taxon>
        <taxon>Microbotryomycetes</taxon>
        <taxon>Sporidiobolales</taxon>
        <taxon>Sporidiobolaceae</taxon>
        <taxon>Rhodotorula</taxon>
    </lineage>
</organism>
<accession>A0A194S5P9</accession>
<name>A0A194S5P9_RHOGW</name>
<dbReference type="Proteomes" id="UP000053890">
    <property type="component" value="Unassembled WGS sequence"/>
</dbReference>
<dbReference type="InterPro" id="IPR036322">
    <property type="entry name" value="WD40_repeat_dom_sf"/>
</dbReference>
<proteinExistence type="inferred from homology"/>
<dbReference type="EMBL" id="KQ474077">
    <property type="protein sequence ID" value="KPV76048.1"/>
    <property type="molecule type" value="Genomic_DNA"/>
</dbReference>
<evidence type="ECO:0000256" key="3">
    <source>
        <dbReference type="ARBA" id="ARBA00022574"/>
    </source>
</evidence>
<evidence type="ECO:0000256" key="4">
    <source>
        <dbReference type="ARBA" id="ARBA00022737"/>
    </source>
</evidence>
<dbReference type="STRING" id="578459.A0A194S5P9"/>
<dbReference type="PROSITE" id="PS00678">
    <property type="entry name" value="WD_REPEATS_1"/>
    <property type="match status" value="1"/>
</dbReference>
<dbReference type="OrthoDB" id="9890280at2759"/>
<evidence type="ECO:0000256" key="9">
    <source>
        <dbReference type="SAM" id="MobiDB-lite"/>
    </source>
</evidence>
<dbReference type="InterPro" id="IPR050853">
    <property type="entry name" value="WD_repeat_DNA-damage-binding"/>
</dbReference>
<evidence type="ECO:0000256" key="7">
    <source>
        <dbReference type="PROSITE-ProRule" id="PRU00221"/>
    </source>
</evidence>
<protein>
    <recommendedName>
        <fullName evidence="2 8">DNA damage-binding protein CMR1</fullName>
    </recommendedName>
</protein>
<comment type="similarity">
    <text evidence="1 8">Belongs to the WD repeat DDB2/WDR76 family.</text>
</comment>
<dbReference type="Pfam" id="PF00400">
    <property type="entry name" value="WD40"/>
    <property type="match status" value="1"/>
</dbReference>
<evidence type="ECO:0000256" key="6">
    <source>
        <dbReference type="ARBA" id="ARBA00023125"/>
    </source>
</evidence>
<dbReference type="InterPro" id="IPR019775">
    <property type="entry name" value="WD40_repeat_CS"/>
</dbReference>
<dbReference type="PROSITE" id="PS50082">
    <property type="entry name" value="WD_REPEATS_2"/>
    <property type="match status" value="1"/>
</dbReference>
<dbReference type="GeneID" id="28977086"/>
<keyword evidence="11" id="KW-1185">Reference proteome</keyword>
<evidence type="ECO:0000256" key="1">
    <source>
        <dbReference type="ARBA" id="ARBA00005434"/>
    </source>
</evidence>
<dbReference type="GO" id="GO:2000001">
    <property type="term" value="P:regulation of DNA damage checkpoint"/>
    <property type="evidence" value="ECO:0007669"/>
    <property type="project" value="TreeGrafter"/>
</dbReference>